<dbReference type="AlphaFoldDB" id="A0A7T8QTX0"/>
<name>A0A7T8QTX0_CALRO</name>
<organism evidence="2 3">
    <name type="scientific">Caligus rogercresseyi</name>
    <name type="common">Sea louse</name>
    <dbReference type="NCBI Taxonomy" id="217165"/>
    <lineage>
        <taxon>Eukaryota</taxon>
        <taxon>Metazoa</taxon>
        <taxon>Ecdysozoa</taxon>
        <taxon>Arthropoda</taxon>
        <taxon>Crustacea</taxon>
        <taxon>Multicrustacea</taxon>
        <taxon>Hexanauplia</taxon>
        <taxon>Copepoda</taxon>
        <taxon>Siphonostomatoida</taxon>
        <taxon>Caligidae</taxon>
        <taxon>Caligus</taxon>
    </lineage>
</organism>
<keyword evidence="3" id="KW-1185">Reference proteome</keyword>
<evidence type="ECO:0000313" key="2">
    <source>
        <dbReference type="EMBL" id="QQP54936.1"/>
    </source>
</evidence>
<dbReference type="OrthoDB" id="284854at2759"/>
<sequence length="63" mass="7287">RKKSLPDVQSLVGVTKSQGSTEMTREEISLLSSTRRDVLRKQLEEIEKYKSNPLLYFISPTFK</sequence>
<dbReference type="EMBL" id="CP045894">
    <property type="protein sequence ID" value="QQP54936.1"/>
    <property type="molecule type" value="Genomic_DNA"/>
</dbReference>
<feature type="non-terminal residue" evidence="2">
    <location>
        <position position="1"/>
    </location>
</feature>
<dbReference type="Proteomes" id="UP000595437">
    <property type="component" value="Chromosome 5"/>
</dbReference>
<reference evidence="3" key="1">
    <citation type="submission" date="2021-01" db="EMBL/GenBank/DDBJ databases">
        <title>Caligus Genome Assembly.</title>
        <authorList>
            <person name="Gallardo-Escarate C."/>
        </authorList>
    </citation>
    <scope>NUCLEOTIDE SEQUENCE [LARGE SCALE GENOMIC DNA]</scope>
</reference>
<gene>
    <name evidence="2" type="ORF">FKW44_007932</name>
</gene>
<evidence type="ECO:0000313" key="3">
    <source>
        <dbReference type="Proteomes" id="UP000595437"/>
    </source>
</evidence>
<feature type="non-terminal residue" evidence="2">
    <location>
        <position position="63"/>
    </location>
</feature>
<proteinExistence type="predicted"/>
<protein>
    <submittedName>
        <fullName evidence="2">LOC100741061</fullName>
    </submittedName>
</protein>
<evidence type="ECO:0000256" key="1">
    <source>
        <dbReference type="SAM" id="MobiDB-lite"/>
    </source>
</evidence>
<accession>A0A7T8QTX0</accession>
<feature type="region of interest" description="Disordered" evidence="1">
    <location>
        <begin position="1"/>
        <end position="27"/>
    </location>
</feature>